<accession>A0A9X8NAQ4</accession>
<feature type="transmembrane region" description="Helical" evidence="1">
    <location>
        <begin position="5"/>
        <end position="25"/>
    </location>
</feature>
<evidence type="ECO:0000256" key="1">
    <source>
        <dbReference type="SAM" id="Phobius"/>
    </source>
</evidence>
<reference evidence="2 3" key="1">
    <citation type="submission" date="2017-01" db="EMBL/GenBank/DDBJ databases">
        <authorList>
            <person name="Varghese N."/>
            <person name="Submissions S."/>
        </authorList>
    </citation>
    <scope>NUCLEOTIDE SEQUENCE [LARGE SCALE GENOMIC DNA]</scope>
    <source>
        <strain evidence="2 3">DSM 44280</strain>
    </source>
</reference>
<comment type="caution">
    <text evidence="2">The sequence shown here is derived from an EMBL/GenBank/DDBJ whole genome shotgun (WGS) entry which is preliminary data.</text>
</comment>
<name>A0A9X8NAQ4_9CORY</name>
<dbReference type="EMBL" id="FTMH01000003">
    <property type="protein sequence ID" value="SIP96638.1"/>
    <property type="molecule type" value="Genomic_DNA"/>
</dbReference>
<keyword evidence="1" id="KW-1133">Transmembrane helix</keyword>
<evidence type="ECO:0000313" key="2">
    <source>
        <dbReference type="EMBL" id="SIP96638.1"/>
    </source>
</evidence>
<sequence length="39" mass="4578">MSRLIVFTVVFWLFWVVLLFIWYQFDLPLGPGASIMLAS</sequence>
<keyword evidence="3" id="KW-1185">Reference proteome</keyword>
<organism evidence="2 3">
    <name type="scientific">Corynebacterium afermentans</name>
    <dbReference type="NCBI Taxonomy" id="38286"/>
    <lineage>
        <taxon>Bacteria</taxon>
        <taxon>Bacillati</taxon>
        <taxon>Actinomycetota</taxon>
        <taxon>Actinomycetes</taxon>
        <taxon>Mycobacteriales</taxon>
        <taxon>Corynebacteriaceae</taxon>
        <taxon>Corynebacterium</taxon>
    </lineage>
</organism>
<evidence type="ECO:0000313" key="3">
    <source>
        <dbReference type="Proteomes" id="UP000185547"/>
    </source>
</evidence>
<protein>
    <submittedName>
        <fullName evidence="2">Aminobenzoyl-glutamate transport protein</fullName>
    </submittedName>
</protein>
<dbReference type="AlphaFoldDB" id="A0A9X8NAQ4"/>
<gene>
    <name evidence="2" type="ORF">SAMN05421802_10397</name>
</gene>
<keyword evidence="1" id="KW-0812">Transmembrane</keyword>
<dbReference type="Proteomes" id="UP000185547">
    <property type="component" value="Unassembled WGS sequence"/>
</dbReference>
<keyword evidence="1" id="KW-0472">Membrane</keyword>
<dbReference type="RefSeq" id="WP_143313186.1">
    <property type="nucleotide sequence ID" value="NZ_CABLBV010000015.1"/>
</dbReference>
<proteinExistence type="predicted"/>